<dbReference type="AlphaFoldDB" id="A0A9N9X5V3"/>
<evidence type="ECO:0000313" key="2">
    <source>
        <dbReference type="EMBL" id="CAG9825664.1"/>
    </source>
</evidence>
<keyword evidence="3" id="KW-1185">Reference proteome</keyword>
<dbReference type="EMBL" id="OU896715">
    <property type="protein sequence ID" value="CAG9825664.1"/>
    <property type="molecule type" value="Genomic_DNA"/>
</dbReference>
<feature type="coiled-coil region" evidence="1">
    <location>
        <begin position="41"/>
        <end position="96"/>
    </location>
</feature>
<gene>
    <name evidence="2" type="ORF">PHAECO_LOCUS12521</name>
</gene>
<accession>A0A9N9X5V3</accession>
<dbReference type="Proteomes" id="UP001153737">
    <property type="component" value="Chromosome 9"/>
</dbReference>
<evidence type="ECO:0000256" key="1">
    <source>
        <dbReference type="SAM" id="Coils"/>
    </source>
</evidence>
<organism evidence="2 3">
    <name type="scientific">Phaedon cochleariae</name>
    <name type="common">Mustard beetle</name>
    <dbReference type="NCBI Taxonomy" id="80249"/>
    <lineage>
        <taxon>Eukaryota</taxon>
        <taxon>Metazoa</taxon>
        <taxon>Ecdysozoa</taxon>
        <taxon>Arthropoda</taxon>
        <taxon>Hexapoda</taxon>
        <taxon>Insecta</taxon>
        <taxon>Pterygota</taxon>
        <taxon>Neoptera</taxon>
        <taxon>Endopterygota</taxon>
        <taxon>Coleoptera</taxon>
        <taxon>Polyphaga</taxon>
        <taxon>Cucujiformia</taxon>
        <taxon>Chrysomeloidea</taxon>
        <taxon>Chrysomelidae</taxon>
        <taxon>Chrysomelinae</taxon>
        <taxon>Chrysomelini</taxon>
        <taxon>Phaedon</taxon>
    </lineage>
</organism>
<sequence>MGLTRKDLDEIATIVEVKTKSILCSVDWLEQLTEKVFKQMNARFENKLKSQMAEITILKSQIENIQTDNLKLHSMVEQLEQNRRLKNIRIHNLKVNDPRKVVETTLNFFKEKLKIRSLSASDIESCYVIKNKRNMDRNESEDSNRLPAMFVGFKDKAMQTEILKCRKLLKSSGIYIREDLTKHRQSIVAAAIEVFPKNCVWCSNGTVLVKHEGTIHRLINKEDINQLVPDRQPSD</sequence>
<evidence type="ECO:0000313" key="3">
    <source>
        <dbReference type="Proteomes" id="UP001153737"/>
    </source>
</evidence>
<dbReference type="OrthoDB" id="10066957at2759"/>
<proteinExistence type="predicted"/>
<keyword evidence="1" id="KW-0175">Coiled coil</keyword>
<reference evidence="2" key="1">
    <citation type="submission" date="2022-01" db="EMBL/GenBank/DDBJ databases">
        <authorList>
            <person name="King R."/>
        </authorList>
    </citation>
    <scope>NUCLEOTIDE SEQUENCE</scope>
</reference>
<reference evidence="2" key="2">
    <citation type="submission" date="2022-10" db="EMBL/GenBank/DDBJ databases">
        <authorList>
            <consortium name="ENA_rothamsted_submissions"/>
            <consortium name="culmorum"/>
            <person name="King R."/>
        </authorList>
    </citation>
    <scope>NUCLEOTIDE SEQUENCE</scope>
</reference>
<name>A0A9N9X5V3_PHACE</name>
<protein>
    <submittedName>
        <fullName evidence="2">Uncharacterized protein</fullName>
    </submittedName>
</protein>